<dbReference type="OMA" id="WDPENDK"/>
<keyword evidence="3" id="KW-1185">Reference proteome</keyword>
<protein>
    <submittedName>
        <fullName evidence="1">Uncharacterized protein</fullName>
    </submittedName>
</protein>
<dbReference type="EMBL" id="KK853145">
    <property type="protein sequence ID" value="KDR10731.1"/>
    <property type="molecule type" value="Genomic_DNA"/>
</dbReference>
<evidence type="ECO:0000313" key="2">
    <source>
        <dbReference type="EMBL" id="KDR10731.1"/>
    </source>
</evidence>
<proteinExistence type="predicted"/>
<feature type="non-terminal residue" evidence="1">
    <location>
        <position position="157"/>
    </location>
</feature>
<dbReference type="Proteomes" id="UP000027135">
    <property type="component" value="Unassembled WGS sequence"/>
</dbReference>
<dbReference type="EMBL" id="KK853337">
    <property type="protein sequence ID" value="KDR08323.1"/>
    <property type="molecule type" value="Genomic_DNA"/>
</dbReference>
<organism evidence="1 3">
    <name type="scientific">Zootermopsis nevadensis</name>
    <name type="common">Dampwood termite</name>
    <dbReference type="NCBI Taxonomy" id="136037"/>
    <lineage>
        <taxon>Eukaryota</taxon>
        <taxon>Metazoa</taxon>
        <taxon>Ecdysozoa</taxon>
        <taxon>Arthropoda</taxon>
        <taxon>Hexapoda</taxon>
        <taxon>Insecta</taxon>
        <taxon>Pterygota</taxon>
        <taxon>Neoptera</taxon>
        <taxon>Polyneoptera</taxon>
        <taxon>Dictyoptera</taxon>
        <taxon>Blattodea</taxon>
        <taxon>Blattoidea</taxon>
        <taxon>Termitoidae</taxon>
        <taxon>Termopsidae</taxon>
        <taxon>Zootermopsis</taxon>
    </lineage>
</organism>
<name>A0A067QKB7_ZOONE</name>
<dbReference type="eggNOG" id="ENOG502S1TK">
    <property type="taxonomic scope" value="Eukaryota"/>
</dbReference>
<evidence type="ECO:0000313" key="1">
    <source>
        <dbReference type="EMBL" id="KDR08323.1"/>
    </source>
</evidence>
<dbReference type="AlphaFoldDB" id="A0A067QKB7"/>
<gene>
    <name evidence="1" type="ORF">L798_02117</name>
    <name evidence="2" type="ORF">L798_15392</name>
</gene>
<sequence length="157" mass="18122">ETLPHVINHCMRYSDLMTRRHDAVVSRVRKAAEGKFTIITENEAVQGHLRPVLIIAKDNKAMIIDITIPFENRMEAIKEARTRKIEKYQDLARALSGRVEDVKVDAIVLGSLGSWDPENDKVMKTMSSRKYMNLFKKLCVSDVIRYSRYIYVEHITG</sequence>
<accession>A0A067QKB7</accession>
<feature type="non-terminal residue" evidence="1">
    <location>
        <position position="1"/>
    </location>
</feature>
<dbReference type="InParanoid" id="A0A067QKB7"/>
<dbReference type="STRING" id="136037.A0A067QKB7"/>
<reference evidence="1 3" key="1">
    <citation type="journal article" date="2014" name="Nat. Commun.">
        <title>Molecular traces of alternative social organization in a termite genome.</title>
        <authorList>
            <person name="Terrapon N."/>
            <person name="Li C."/>
            <person name="Robertson H.M."/>
            <person name="Ji L."/>
            <person name="Meng X."/>
            <person name="Booth W."/>
            <person name="Chen Z."/>
            <person name="Childers C.P."/>
            <person name="Glastad K.M."/>
            <person name="Gokhale K."/>
            <person name="Gowin J."/>
            <person name="Gronenberg W."/>
            <person name="Hermansen R.A."/>
            <person name="Hu H."/>
            <person name="Hunt B.G."/>
            <person name="Huylmans A.K."/>
            <person name="Khalil S.M."/>
            <person name="Mitchell R.D."/>
            <person name="Munoz-Torres M.C."/>
            <person name="Mustard J.A."/>
            <person name="Pan H."/>
            <person name="Reese J.T."/>
            <person name="Scharf M.E."/>
            <person name="Sun F."/>
            <person name="Vogel H."/>
            <person name="Xiao J."/>
            <person name="Yang W."/>
            <person name="Yang Z."/>
            <person name="Yang Z."/>
            <person name="Zhou J."/>
            <person name="Zhu J."/>
            <person name="Brent C.S."/>
            <person name="Elsik C.G."/>
            <person name="Goodisman M.A."/>
            <person name="Liberles D.A."/>
            <person name="Roe R.M."/>
            <person name="Vargo E.L."/>
            <person name="Vilcinskas A."/>
            <person name="Wang J."/>
            <person name="Bornberg-Bauer E."/>
            <person name="Korb J."/>
            <person name="Zhang G."/>
            <person name="Liebig J."/>
        </authorList>
    </citation>
    <scope>NUCLEOTIDE SEQUENCE [LARGE SCALE GENOMIC DNA]</scope>
    <source>
        <tissue evidence="1">Whole organism</tissue>
    </source>
</reference>
<evidence type="ECO:0000313" key="3">
    <source>
        <dbReference type="Proteomes" id="UP000027135"/>
    </source>
</evidence>